<organism evidence="2 3">
    <name type="scientific">Raineyella fluvialis</name>
    <dbReference type="NCBI Taxonomy" id="2662261"/>
    <lineage>
        <taxon>Bacteria</taxon>
        <taxon>Bacillati</taxon>
        <taxon>Actinomycetota</taxon>
        <taxon>Actinomycetes</taxon>
        <taxon>Propionibacteriales</taxon>
        <taxon>Propionibacteriaceae</taxon>
        <taxon>Raineyella</taxon>
    </lineage>
</organism>
<proteinExistence type="predicted"/>
<dbReference type="AlphaFoldDB" id="A0A5Q2F6E0"/>
<reference evidence="2 3" key="1">
    <citation type="submission" date="2019-10" db="EMBL/GenBank/DDBJ databases">
        <title>Genomic analysis of Raineyella sp. CBA3103.</title>
        <authorList>
            <person name="Roh S.W."/>
        </authorList>
    </citation>
    <scope>NUCLEOTIDE SEQUENCE [LARGE SCALE GENOMIC DNA]</scope>
    <source>
        <strain evidence="2 3">CBA3103</strain>
    </source>
</reference>
<accession>A0A5Q2F6E0</accession>
<evidence type="ECO:0000313" key="2">
    <source>
        <dbReference type="EMBL" id="QGF22540.1"/>
    </source>
</evidence>
<evidence type="ECO:0000313" key="3">
    <source>
        <dbReference type="Proteomes" id="UP000386847"/>
    </source>
</evidence>
<keyword evidence="1" id="KW-0812">Transmembrane</keyword>
<keyword evidence="1" id="KW-0472">Membrane</keyword>
<dbReference type="EMBL" id="CP045725">
    <property type="protein sequence ID" value="QGF22540.1"/>
    <property type="molecule type" value="Genomic_DNA"/>
</dbReference>
<protein>
    <submittedName>
        <fullName evidence="2">Uncharacterized protein</fullName>
    </submittedName>
</protein>
<dbReference type="KEGG" id="rain:Rai3103_01265"/>
<evidence type="ECO:0000256" key="1">
    <source>
        <dbReference type="SAM" id="Phobius"/>
    </source>
</evidence>
<keyword evidence="1" id="KW-1133">Transmembrane helix</keyword>
<dbReference type="Proteomes" id="UP000386847">
    <property type="component" value="Chromosome"/>
</dbReference>
<feature type="transmembrane region" description="Helical" evidence="1">
    <location>
        <begin position="20"/>
        <end position="40"/>
    </location>
</feature>
<gene>
    <name evidence="2" type="ORF">Rai3103_01265</name>
</gene>
<name>A0A5Q2F6E0_9ACTN</name>
<feature type="transmembrane region" description="Helical" evidence="1">
    <location>
        <begin position="46"/>
        <end position="66"/>
    </location>
</feature>
<dbReference type="RefSeq" id="WP_153571050.1">
    <property type="nucleotide sequence ID" value="NZ_CP045725.1"/>
</dbReference>
<keyword evidence="3" id="KW-1185">Reference proteome</keyword>
<sequence>MSGRRTPPRRSRRRTDVLSLVLGLLAIIYGAAILWTRMVHPFDRELISIAAPAALVVIGVIGLLAGGNRS</sequence>